<gene>
    <name evidence="7" type="ORF">FB4_1354</name>
</gene>
<dbReference type="PATRIC" id="fig|1149862.3.peg.4385"/>
<dbReference type="PANTHER" id="PTHR43673">
    <property type="entry name" value="NAD(P)H NITROREDUCTASE YDGI-RELATED"/>
    <property type="match status" value="1"/>
</dbReference>
<dbReference type="GO" id="GO:0016491">
    <property type="term" value="F:oxidoreductase activity"/>
    <property type="evidence" value="ECO:0007669"/>
    <property type="project" value="UniProtKB-KW"/>
</dbReference>
<dbReference type="CDD" id="cd02143">
    <property type="entry name" value="nitroreductase_FeS-like"/>
    <property type="match status" value="1"/>
</dbReference>
<evidence type="ECO:0000256" key="2">
    <source>
        <dbReference type="ARBA" id="ARBA00022723"/>
    </source>
</evidence>
<comment type="caution">
    <text evidence="7">The sequence shown here is derived from an EMBL/GenBank/DDBJ whole genome shotgun (WGS) entry which is preliminary data.</text>
</comment>
<dbReference type="Proteomes" id="UP000004324">
    <property type="component" value="Unassembled WGS sequence"/>
</dbReference>
<dbReference type="InterPro" id="IPR029479">
    <property type="entry name" value="Nitroreductase"/>
</dbReference>
<keyword evidence="8" id="KW-1185">Reference proteome</keyword>
<evidence type="ECO:0000259" key="6">
    <source>
        <dbReference type="PROSITE" id="PS51379"/>
    </source>
</evidence>
<dbReference type="PANTHER" id="PTHR43673:SF10">
    <property type="entry name" value="NADH DEHYDROGENASE_NAD(P)H NITROREDUCTASE XCC3605-RELATED"/>
    <property type="match status" value="1"/>
</dbReference>
<keyword evidence="4" id="KW-0408">Iron</keyword>
<dbReference type="GO" id="GO:0051536">
    <property type="term" value="F:iron-sulfur cluster binding"/>
    <property type="evidence" value="ECO:0007669"/>
    <property type="project" value="UniProtKB-KW"/>
</dbReference>
<accession>I8RDW2</accession>
<evidence type="ECO:0000256" key="1">
    <source>
        <dbReference type="ARBA" id="ARBA00007118"/>
    </source>
</evidence>
<evidence type="ECO:0000256" key="5">
    <source>
        <dbReference type="ARBA" id="ARBA00023014"/>
    </source>
</evidence>
<reference evidence="7 8" key="1">
    <citation type="journal article" date="2012" name="J. Bacteriol.">
        <title>Draft Genome Sequences for Two Metal-Reducing Pelosinus fermentans Strains Isolated from a Cr(VI)-Contaminated Site and for Type Strain R7.</title>
        <authorList>
            <person name="Brown S.D."/>
            <person name="Podar M."/>
            <person name="Klingeman D.M."/>
            <person name="Johnson C.M."/>
            <person name="Yang Z.K."/>
            <person name="Utturkar S.M."/>
            <person name="Land M.L."/>
            <person name="Mosher J.J."/>
            <person name="Hurt R.A.Jr."/>
            <person name="Phelps T.J."/>
            <person name="Palumbo A.V."/>
            <person name="Arkin A.P."/>
            <person name="Hazen T.C."/>
            <person name="Elias D.A."/>
        </authorList>
    </citation>
    <scope>NUCLEOTIDE SEQUENCE [LARGE SCALE GENOMIC DNA]</scope>
    <source>
        <strain evidence="7 8">B4</strain>
    </source>
</reference>
<dbReference type="InterPro" id="IPR000415">
    <property type="entry name" value="Nitroreductase-like"/>
</dbReference>
<evidence type="ECO:0000313" key="7">
    <source>
        <dbReference type="EMBL" id="EIW15665.1"/>
    </source>
</evidence>
<dbReference type="EMBL" id="AKVJ01000076">
    <property type="protein sequence ID" value="EIW15665.1"/>
    <property type="molecule type" value="Genomic_DNA"/>
</dbReference>
<dbReference type="Pfam" id="PF00881">
    <property type="entry name" value="Nitroreductase"/>
    <property type="match status" value="1"/>
</dbReference>
<sequence length="280" mass="30661">MIKVKNTDLIQVDQEKCTQCGLCIAVCRGVLSMGDDGLEVIRSVCIGCGQCVAICPQSALDNAKSPLIKQMPLKEMPVLDAATAAQFLRSRRSIRDYHQRSVPREKVLQLLDIARMAPTACNSQGIAYHVVTNSDTLRAIATVVTQWAEGELNRDSAMAASPWAPNSAAQIEIYHQTSEDIVLRSAPCFIVAIADKNSPAPVRDNAYLSLAYAQLFATSIGLGTCWAGLFEYCAASGYEPLLNLLDMPADMRVISGLMVGYPKYTYQRLVDRNPLQVTWQ</sequence>
<feature type="domain" description="4Fe-4S ferredoxin-type" evidence="6">
    <location>
        <begin position="8"/>
        <end position="35"/>
    </location>
</feature>
<dbReference type="SUPFAM" id="SSF55469">
    <property type="entry name" value="FMN-dependent nitroreductase-like"/>
    <property type="match status" value="1"/>
</dbReference>
<dbReference type="GO" id="GO:0046872">
    <property type="term" value="F:metal ion binding"/>
    <property type="evidence" value="ECO:0007669"/>
    <property type="project" value="UniProtKB-KW"/>
</dbReference>
<dbReference type="Pfam" id="PF13237">
    <property type="entry name" value="Fer4_10"/>
    <property type="match status" value="1"/>
</dbReference>
<dbReference type="SUPFAM" id="SSF54862">
    <property type="entry name" value="4Fe-4S ferredoxins"/>
    <property type="match status" value="1"/>
</dbReference>
<dbReference type="InterPro" id="IPR017900">
    <property type="entry name" value="4Fe4S_Fe_S_CS"/>
</dbReference>
<dbReference type="OrthoDB" id="1683619at2"/>
<keyword evidence="5" id="KW-0411">Iron-sulfur</keyword>
<name>I8RDW2_9FIRM</name>
<evidence type="ECO:0000313" key="8">
    <source>
        <dbReference type="Proteomes" id="UP000004324"/>
    </source>
</evidence>
<protein>
    <submittedName>
        <fullName evidence="7">Nitroreductase</fullName>
    </submittedName>
</protein>
<keyword evidence="3" id="KW-0560">Oxidoreductase</keyword>
<dbReference type="AlphaFoldDB" id="I8RDW2"/>
<dbReference type="Gene3D" id="3.40.109.10">
    <property type="entry name" value="NADH Oxidase"/>
    <property type="match status" value="1"/>
</dbReference>
<dbReference type="PROSITE" id="PS51379">
    <property type="entry name" value="4FE4S_FER_2"/>
    <property type="match status" value="2"/>
</dbReference>
<organism evidence="7 8">
    <name type="scientific">Pelosinus fermentans B4</name>
    <dbReference type="NCBI Taxonomy" id="1149862"/>
    <lineage>
        <taxon>Bacteria</taxon>
        <taxon>Bacillati</taxon>
        <taxon>Bacillota</taxon>
        <taxon>Negativicutes</taxon>
        <taxon>Selenomonadales</taxon>
        <taxon>Sporomusaceae</taxon>
        <taxon>Pelosinus</taxon>
    </lineage>
</organism>
<comment type="similarity">
    <text evidence="1">Belongs to the nitroreductase family.</text>
</comment>
<evidence type="ECO:0000256" key="3">
    <source>
        <dbReference type="ARBA" id="ARBA00023002"/>
    </source>
</evidence>
<feature type="domain" description="4Fe-4S ferredoxin-type" evidence="6">
    <location>
        <begin position="36"/>
        <end position="65"/>
    </location>
</feature>
<proteinExistence type="inferred from homology"/>
<dbReference type="PROSITE" id="PS00198">
    <property type="entry name" value="4FE4S_FER_1"/>
    <property type="match status" value="1"/>
</dbReference>
<keyword evidence="2" id="KW-0479">Metal-binding</keyword>
<evidence type="ECO:0000256" key="4">
    <source>
        <dbReference type="ARBA" id="ARBA00023004"/>
    </source>
</evidence>
<dbReference type="Gene3D" id="3.30.70.20">
    <property type="match status" value="1"/>
</dbReference>
<dbReference type="InterPro" id="IPR017896">
    <property type="entry name" value="4Fe4S_Fe-S-bd"/>
</dbReference>
<dbReference type="RefSeq" id="WP_007938347.1">
    <property type="nucleotide sequence ID" value="NZ_AKVJ01000076.1"/>
</dbReference>